<sequence>MLFSMNMKRASARALKGTFPAKTRAVTRLLLGARNFSSDSKDIPNLVQLMPTYQVGLKLAIEKKYSLAMQKFELLLDEITDHHSPNTPYHVFALYKMASINNIAGDSEKNEEIFERITEIAPMAYPDNNSMVFRCYNTLLKYYLNYDVDKCHVLGKDMIDSKYLDYSKLIPHEKFDLQHTLGTAYGLEGTLHKESFDCYNESIEIADEYNASNKVPEAHIQTGFSLNNLGMSRFWYFMEKTKEISQSGEEDKSKIEAEVKKYVDTFEQGIKDLKKAVLAFENFDERFMNKEDGDLSQVDLKMKLFVQEFFDTEIKETLSKDFQHYDLRDNQMNTKFVSEAFEQGESTLPLANLGEISLIFNKIKEAMAFFDISLKLVGEKDPQNLISNKIVSDLSGIVDLMGQTDMTIKMNQNILRGLEKTDDYIKVFVLRNYGHILARHKEHKEEGDRYIKKADDLDRKFPYWAERKLGLFTPIVPHEPLENPL</sequence>
<organism evidence="1 2">
    <name type="scientific">Euplotes crassus</name>
    <dbReference type="NCBI Taxonomy" id="5936"/>
    <lineage>
        <taxon>Eukaryota</taxon>
        <taxon>Sar</taxon>
        <taxon>Alveolata</taxon>
        <taxon>Ciliophora</taxon>
        <taxon>Intramacronucleata</taxon>
        <taxon>Spirotrichea</taxon>
        <taxon>Hypotrichia</taxon>
        <taxon>Euplotida</taxon>
        <taxon>Euplotidae</taxon>
        <taxon>Moneuplotes</taxon>
    </lineage>
</organism>
<name>A0AAD1UJI1_EUPCR</name>
<proteinExistence type="predicted"/>
<protein>
    <submittedName>
        <fullName evidence="1">Uncharacterized protein</fullName>
    </submittedName>
</protein>
<reference evidence="1" key="1">
    <citation type="submission" date="2023-07" db="EMBL/GenBank/DDBJ databases">
        <authorList>
            <consortium name="AG Swart"/>
            <person name="Singh M."/>
            <person name="Singh A."/>
            <person name="Seah K."/>
            <person name="Emmerich C."/>
        </authorList>
    </citation>
    <scope>NUCLEOTIDE SEQUENCE</scope>
    <source>
        <strain evidence="1">DP1</strain>
    </source>
</reference>
<dbReference type="InterPro" id="IPR011990">
    <property type="entry name" value="TPR-like_helical_dom_sf"/>
</dbReference>
<comment type="caution">
    <text evidence="1">The sequence shown here is derived from an EMBL/GenBank/DDBJ whole genome shotgun (WGS) entry which is preliminary data.</text>
</comment>
<accession>A0AAD1UJI1</accession>
<dbReference type="Proteomes" id="UP001295684">
    <property type="component" value="Unassembled WGS sequence"/>
</dbReference>
<dbReference type="Gene3D" id="1.25.40.10">
    <property type="entry name" value="Tetratricopeptide repeat domain"/>
    <property type="match status" value="1"/>
</dbReference>
<evidence type="ECO:0000313" key="1">
    <source>
        <dbReference type="EMBL" id="CAI2367882.1"/>
    </source>
</evidence>
<evidence type="ECO:0000313" key="2">
    <source>
        <dbReference type="Proteomes" id="UP001295684"/>
    </source>
</evidence>
<dbReference type="AlphaFoldDB" id="A0AAD1UJI1"/>
<dbReference type="EMBL" id="CAMPGE010009006">
    <property type="protein sequence ID" value="CAI2367882.1"/>
    <property type="molecule type" value="Genomic_DNA"/>
</dbReference>
<keyword evidence="2" id="KW-1185">Reference proteome</keyword>
<gene>
    <name evidence="1" type="ORF">ECRASSUSDP1_LOCUS9170</name>
</gene>